<dbReference type="InterPro" id="IPR009061">
    <property type="entry name" value="DNA-bd_dom_put_sf"/>
</dbReference>
<evidence type="ECO:0000256" key="3">
    <source>
        <dbReference type="SAM" id="MobiDB-lite"/>
    </source>
</evidence>
<reference evidence="5" key="2">
    <citation type="submission" date="2021-04" db="EMBL/GenBank/DDBJ databases">
        <title>Isolation and genomic analysis of the ibuprofen-degrading bacterium Sphingomonas strain MPO218.</title>
        <authorList>
            <person name="Aulestia M."/>
            <person name="Flores A."/>
            <person name="Mangas E.L."/>
            <person name="Perez-Pulido A.J."/>
            <person name="Santero E."/>
            <person name="Camacho E.M."/>
        </authorList>
    </citation>
    <scope>NUCLEOTIDE SEQUENCE</scope>
    <source>
        <strain evidence="5">MPO218</strain>
    </source>
</reference>
<name>A0A975D7P5_9SPHN</name>
<evidence type="ECO:0000313" key="5">
    <source>
        <dbReference type="EMBL" id="QTH24303.1"/>
    </source>
</evidence>
<dbReference type="GO" id="GO:0003700">
    <property type="term" value="F:DNA-binding transcription factor activity"/>
    <property type="evidence" value="ECO:0007669"/>
    <property type="project" value="InterPro"/>
</dbReference>
<keyword evidence="2" id="KW-0175">Coiled coil</keyword>
<keyword evidence="1 5" id="KW-0238">DNA-binding</keyword>
<feature type="compositionally biased region" description="Basic residues" evidence="3">
    <location>
        <begin position="1"/>
        <end position="10"/>
    </location>
</feature>
<accession>A0A975D7P5</accession>
<feature type="domain" description="HTH merR-type" evidence="4">
    <location>
        <begin position="31"/>
        <end position="95"/>
    </location>
</feature>
<evidence type="ECO:0000259" key="4">
    <source>
        <dbReference type="PROSITE" id="PS50937"/>
    </source>
</evidence>
<dbReference type="InterPro" id="IPR047057">
    <property type="entry name" value="MerR_fam"/>
</dbReference>
<dbReference type="Gene3D" id="1.10.1660.10">
    <property type="match status" value="1"/>
</dbReference>
<proteinExistence type="predicted"/>
<dbReference type="Pfam" id="PF13411">
    <property type="entry name" value="MerR_1"/>
    <property type="match status" value="1"/>
</dbReference>
<reference evidence="5" key="1">
    <citation type="submission" date="2020-07" db="EMBL/GenBank/DDBJ databases">
        <authorList>
            <person name="Camacho E."/>
        </authorList>
    </citation>
    <scope>NUCLEOTIDE SEQUENCE</scope>
    <source>
        <strain evidence="5">MPO218</strain>
    </source>
</reference>
<dbReference type="EMBL" id="CP059319">
    <property type="protein sequence ID" value="QTH24303.1"/>
    <property type="molecule type" value="Genomic_DNA"/>
</dbReference>
<evidence type="ECO:0000256" key="1">
    <source>
        <dbReference type="ARBA" id="ARBA00023125"/>
    </source>
</evidence>
<dbReference type="SUPFAM" id="SSF46955">
    <property type="entry name" value="Putative DNA-binding domain"/>
    <property type="match status" value="1"/>
</dbReference>
<sequence>MSPRKPRRRRTEPMPGRAIEPGRERQPLQGIQDVADELGVTTRAIRFYEDKGLLDPQRVGTMRVYSRREVARLQLILRGKRLGFSLREIKEFLDLYTVDSLHLAQTRQLLTRVGARIDALELQRKALDQTLDELQDIVRQCEERIAATG</sequence>
<dbReference type="CDD" id="cd04776">
    <property type="entry name" value="HTH_GnyR"/>
    <property type="match status" value="1"/>
</dbReference>
<feature type="region of interest" description="Disordered" evidence="3">
    <location>
        <begin position="1"/>
        <end position="26"/>
    </location>
</feature>
<organism evidence="5 6">
    <name type="scientific">Rhizorhabdus wittichii</name>
    <dbReference type="NCBI Taxonomy" id="160791"/>
    <lineage>
        <taxon>Bacteria</taxon>
        <taxon>Pseudomonadati</taxon>
        <taxon>Pseudomonadota</taxon>
        <taxon>Alphaproteobacteria</taxon>
        <taxon>Sphingomonadales</taxon>
        <taxon>Sphingomonadaceae</taxon>
        <taxon>Rhizorhabdus</taxon>
    </lineage>
</organism>
<gene>
    <name evidence="5" type="ORF">HRJ34_12800</name>
</gene>
<dbReference type="SMART" id="SM00422">
    <property type="entry name" value="HTH_MERR"/>
    <property type="match status" value="1"/>
</dbReference>
<dbReference type="PROSITE" id="PS50937">
    <property type="entry name" value="HTH_MERR_2"/>
    <property type="match status" value="1"/>
</dbReference>
<dbReference type="Proteomes" id="UP000664914">
    <property type="component" value="Chromosome"/>
</dbReference>
<evidence type="ECO:0000256" key="2">
    <source>
        <dbReference type="SAM" id="Coils"/>
    </source>
</evidence>
<feature type="coiled-coil region" evidence="2">
    <location>
        <begin position="117"/>
        <end position="144"/>
    </location>
</feature>
<dbReference type="PANTHER" id="PTHR30204">
    <property type="entry name" value="REDOX-CYCLING DRUG-SENSING TRANSCRIPTIONAL ACTIVATOR SOXR"/>
    <property type="match status" value="1"/>
</dbReference>
<dbReference type="PANTHER" id="PTHR30204:SF58">
    <property type="entry name" value="HTH-TYPE TRANSCRIPTIONAL REGULATOR YFMP"/>
    <property type="match status" value="1"/>
</dbReference>
<evidence type="ECO:0000313" key="6">
    <source>
        <dbReference type="Proteomes" id="UP000664914"/>
    </source>
</evidence>
<dbReference type="InterPro" id="IPR000551">
    <property type="entry name" value="MerR-type_HTH_dom"/>
</dbReference>
<dbReference type="GO" id="GO:0003677">
    <property type="term" value="F:DNA binding"/>
    <property type="evidence" value="ECO:0007669"/>
    <property type="project" value="UniProtKB-KW"/>
</dbReference>
<protein>
    <submittedName>
        <fullName evidence="5">MerR family DNA-binding transcriptional regulator</fullName>
    </submittedName>
</protein>
<dbReference type="OMA" id="FKEMCAE"/>
<dbReference type="AlphaFoldDB" id="A0A975D7P5"/>